<sequence length="482" mass="53476">MKHKQSFLFFFFLFSYGVSETTITVINDCGFTVWPGISGSPVFDISGFELTEGNSHSFQTPPNWSGRLWGRTGCTFNGSGHGSCKIGDCGSGEMECNGRSATPPVTVAEFGTNERSIFNETSFDVSLMDGYNLQMTVEVTDGSTYLSGDCPKRGCAYDLNKRCPVELMLKGGGGCHSPCQLFGTPEYCCNNSLVVCEPTSYSRLFSSACPRTDDSSSSYCGVANYTVKFCPLEDAFSTIKVGKQLNDYDQLLSISGKFTLGFFNENYLGIWYTGDAEARKVWVANPNKSIIPTSDGETIALSIDQNTGNLIITDGGTTVMKISDVQAGPNPNVTAKLEDTGNFRLINEIDKRVLWQSFDHPTNVLLQGMKLGYDTRTRQNKILTSWVTDDIFDTGAFTLSWEPIDETYQSLMIRRRGQPYWTSGFPDIEAFEYAWELLQHGNALELEDPTLGSTYDVQQFLRTSHVALLCVQERALDRRLHI</sequence>
<reference evidence="1 2" key="2">
    <citation type="journal article" date="2022" name="Mol. Ecol. Resour.">
        <title>The genomes of chicory, endive, great burdock and yacon provide insights into Asteraceae paleo-polyploidization history and plant inulin production.</title>
        <authorList>
            <person name="Fan W."/>
            <person name="Wang S."/>
            <person name="Wang H."/>
            <person name="Wang A."/>
            <person name="Jiang F."/>
            <person name="Liu H."/>
            <person name="Zhao H."/>
            <person name="Xu D."/>
            <person name="Zhang Y."/>
        </authorList>
    </citation>
    <scope>NUCLEOTIDE SEQUENCE [LARGE SCALE GENOMIC DNA]</scope>
    <source>
        <strain evidence="2">cv. Yunnan</strain>
        <tissue evidence="1">Leaves</tissue>
    </source>
</reference>
<reference evidence="2" key="1">
    <citation type="journal article" date="2022" name="Mol. Ecol. Resour.">
        <title>The genomes of chicory, endive, great burdock and yacon provide insights into Asteraceae palaeo-polyploidization history and plant inulin production.</title>
        <authorList>
            <person name="Fan W."/>
            <person name="Wang S."/>
            <person name="Wang H."/>
            <person name="Wang A."/>
            <person name="Jiang F."/>
            <person name="Liu H."/>
            <person name="Zhao H."/>
            <person name="Xu D."/>
            <person name="Zhang Y."/>
        </authorList>
    </citation>
    <scope>NUCLEOTIDE SEQUENCE [LARGE SCALE GENOMIC DNA]</scope>
    <source>
        <strain evidence="2">cv. Yunnan</strain>
    </source>
</reference>
<name>A0ACB9A106_9ASTR</name>
<protein>
    <submittedName>
        <fullName evidence="1">Uncharacterized protein</fullName>
    </submittedName>
</protein>
<evidence type="ECO:0000313" key="2">
    <source>
        <dbReference type="Proteomes" id="UP001056120"/>
    </source>
</evidence>
<evidence type="ECO:0000313" key="1">
    <source>
        <dbReference type="EMBL" id="KAI3703558.1"/>
    </source>
</evidence>
<keyword evidence="2" id="KW-1185">Reference proteome</keyword>
<proteinExistence type="predicted"/>
<comment type="caution">
    <text evidence="1">The sequence shown here is derived from an EMBL/GenBank/DDBJ whole genome shotgun (WGS) entry which is preliminary data.</text>
</comment>
<accession>A0ACB9A106</accession>
<gene>
    <name evidence="1" type="ORF">L1987_73714</name>
</gene>
<dbReference type="EMBL" id="CM042042">
    <property type="protein sequence ID" value="KAI3703558.1"/>
    <property type="molecule type" value="Genomic_DNA"/>
</dbReference>
<dbReference type="Proteomes" id="UP001056120">
    <property type="component" value="Linkage Group LG25"/>
</dbReference>
<organism evidence="1 2">
    <name type="scientific">Smallanthus sonchifolius</name>
    <dbReference type="NCBI Taxonomy" id="185202"/>
    <lineage>
        <taxon>Eukaryota</taxon>
        <taxon>Viridiplantae</taxon>
        <taxon>Streptophyta</taxon>
        <taxon>Embryophyta</taxon>
        <taxon>Tracheophyta</taxon>
        <taxon>Spermatophyta</taxon>
        <taxon>Magnoliopsida</taxon>
        <taxon>eudicotyledons</taxon>
        <taxon>Gunneridae</taxon>
        <taxon>Pentapetalae</taxon>
        <taxon>asterids</taxon>
        <taxon>campanulids</taxon>
        <taxon>Asterales</taxon>
        <taxon>Asteraceae</taxon>
        <taxon>Asteroideae</taxon>
        <taxon>Heliantheae alliance</taxon>
        <taxon>Millerieae</taxon>
        <taxon>Smallanthus</taxon>
    </lineage>
</organism>